<sequence length="354" mass="40987">MIRANIEEYGEATMAQFLNYLNREIANVVELQHYVEMDDLLHMSMKVEKQLKRKGTTRYSSGSSGSNPSWKSRWDNEGDVAVLKGRSKFPKWKEKNANKVLTKAESQPSRNRDIKCFSDSDYKGMPELEEISDEAKTEYAMGELLVTRRALSAQIKANDLEQQRENIFHIRCCVNNTECSVIIDGGNCTDVASTTLVEKLGLTLLKHLNYIDCKWLNDSSDIKVNQRVLINLSIGRYQDEVMCDVVPMYAGHILLGRPWQYDRKVMDDGYKNMNNFMKDGKSITLAPLTPQQMFEDQIKLKGKEEMRVKEKKIKRENCEVANREGKELSHKSEKKKKTRQKTKRVREKKKRGEK</sequence>
<dbReference type="PANTHER" id="PTHR35046:SF9">
    <property type="entry name" value="RNA-DIRECTED DNA POLYMERASE"/>
    <property type="match status" value="1"/>
</dbReference>
<gene>
    <name evidence="2" type="ORF">FPE_LOCUS34457</name>
</gene>
<feature type="region of interest" description="Disordered" evidence="1">
    <location>
        <begin position="321"/>
        <end position="354"/>
    </location>
</feature>
<feature type="compositionally biased region" description="Basic residues" evidence="1">
    <location>
        <begin position="332"/>
        <end position="354"/>
    </location>
</feature>
<feature type="compositionally biased region" description="Basic and acidic residues" evidence="1">
    <location>
        <begin position="321"/>
        <end position="331"/>
    </location>
</feature>
<dbReference type="Proteomes" id="UP000834106">
    <property type="component" value="Chromosome 23"/>
</dbReference>
<dbReference type="Gene3D" id="2.40.70.10">
    <property type="entry name" value="Acid Proteases"/>
    <property type="match status" value="1"/>
</dbReference>
<dbReference type="CDD" id="cd00303">
    <property type="entry name" value="retropepsin_like"/>
    <property type="match status" value="1"/>
</dbReference>
<evidence type="ECO:0000256" key="1">
    <source>
        <dbReference type="SAM" id="MobiDB-lite"/>
    </source>
</evidence>
<evidence type="ECO:0000313" key="3">
    <source>
        <dbReference type="Proteomes" id="UP000834106"/>
    </source>
</evidence>
<proteinExistence type="predicted"/>
<feature type="region of interest" description="Disordered" evidence="1">
    <location>
        <begin position="52"/>
        <end position="73"/>
    </location>
</feature>
<dbReference type="EMBL" id="OU503058">
    <property type="protein sequence ID" value="CAI9787027.1"/>
    <property type="molecule type" value="Genomic_DNA"/>
</dbReference>
<keyword evidence="3" id="KW-1185">Reference proteome</keyword>
<dbReference type="PANTHER" id="PTHR35046">
    <property type="entry name" value="ZINC KNUCKLE (CCHC-TYPE) FAMILY PROTEIN"/>
    <property type="match status" value="1"/>
</dbReference>
<evidence type="ECO:0000313" key="2">
    <source>
        <dbReference type="EMBL" id="CAI9787027.1"/>
    </source>
</evidence>
<organism evidence="2 3">
    <name type="scientific">Fraxinus pennsylvanica</name>
    <dbReference type="NCBI Taxonomy" id="56036"/>
    <lineage>
        <taxon>Eukaryota</taxon>
        <taxon>Viridiplantae</taxon>
        <taxon>Streptophyta</taxon>
        <taxon>Embryophyta</taxon>
        <taxon>Tracheophyta</taxon>
        <taxon>Spermatophyta</taxon>
        <taxon>Magnoliopsida</taxon>
        <taxon>eudicotyledons</taxon>
        <taxon>Gunneridae</taxon>
        <taxon>Pentapetalae</taxon>
        <taxon>asterids</taxon>
        <taxon>lamiids</taxon>
        <taxon>Lamiales</taxon>
        <taxon>Oleaceae</taxon>
        <taxon>Oleeae</taxon>
        <taxon>Fraxinus</taxon>
    </lineage>
</organism>
<protein>
    <submittedName>
        <fullName evidence="2">Uncharacterized protein</fullName>
    </submittedName>
</protein>
<dbReference type="InterPro" id="IPR021109">
    <property type="entry name" value="Peptidase_aspartic_dom_sf"/>
</dbReference>
<name>A0AAD2AKP0_9LAMI</name>
<dbReference type="AlphaFoldDB" id="A0AAD2AKP0"/>
<reference evidence="2" key="1">
    <citation type="submission" date="2023-05" db="EMBL/GenBank/DDBJ databases">
        <authorList>
            <person name="Huff M."/>
        </authorList>
    </citation>
    <scope>NUCLEOTIDE SEQUENCE</scope>
</reference>
<accession>A0AAD2AKP0</accession>